<protein>
    <submittedName>
        <fullName evidence="2">Transcriptional regulator of molybdate metabolism, XRE family</fullName>
    </submittedName>
</protein>
<dbReference type="SUPFAM" id="SSF47413">
    <property type="entry name" value="lambda repressor-like DNA-binding domains"/>
    <property type="match status" value="1"/>
</dbReference>
<dbReference type="InterPro" id="IPR001387">
    <property type="entry name" value="Cro/C1-type_HTH"/>
</dbReference>
<evidence type="ECO:0000259" key="1">
    <source>
        <dbReference type="PROSITE" id="PS50943"/>
    </source>
</evidence>
<name>C7M1T8_ACIFD</name>
<evidence type="ECO:0000313" key="3">
    <source>
        <dbReference type="Proteomes" id="UP000000771"/>
    </source>
</evidence>
<dbReference type="RefSeq" id="WP_015799311.1">
    <property type="nucleotide sequence ID" value="NC_013124.1"/>
</dbReference>
<dbReference type="InterPro" id="IPR010982">
    <property type="entry name" value="Lambda_DNA-bd_dom_sf"/>
</dbReference>
<dbReference type="SMART" id="SM00530">
    <property type="entry name" value="HTH_XRE"/>
    <property type="match status" value="1"/>
</dbReference>
<dbReference type="CDD" id="cd00093">
    <property type="entry name" value="HTH_XRE"/>
    <property type="match status" value="1"/>
</dbReference>
<evidence type="ECO:0000313" key="2">
    <source>
        <dbReference type="EMBL" id="ACU54835.1"/>
    </source>
</evidence>
<keyword evidence="3" id="KW-1185">Reference proteome</keyword>
<dbReference type="PROSITE" id="PS50943">
    <property type="entry name" value="HTH_CROC1"/>
    <property type="match status" value="1"/>
</dbReference>
<dbReference type="HOGENOM" id="CLU_041548_0_0_11"/>
<sequence>MSEIARRLRRVRGLSQQQVADALGISRQAVAGIESGAFEPSLPVAMALARFFGVSVEELFDTSGAGREEAIELVGPAAVGERIEVARVADRLVGVPRGGEHGIVPGFHPAGARLLGPRRATVTRRPAPAVVVAGCDPALLLLAGPLAHRPRPVELVWWPAPSEAALRALADGLVHAAGFHVATDPSGRVSLPPLPPGIEVRSFAAWREGLVSRARDATRPLELVQGRLANRQPGSEARALLADWLASEGIVPERVPGWDTEVDSHLMVAEAVATGVATTGVVLEPAAREFGLYFAPLADERFFLAVSREVAPSDEEVRRALDAALASDELHRELAALPGYRGIDDLGSVVDP</sequence>
<dbReference type="GO" id="GO:0003677">
    <property type="term" value="F:DNA binding"/>
    <property type="evidence" value="ECO:0007669"/>
    <property type="project" value="InterPro"/>
</dbReference>
<dbReference type="PANTHER" id="PTHR38431">
    <property type="entry name" value="BLL2305 PROTEIN"/>
    <property type="match status" value="1"/>
</dbReference>
<proteinExistence type="predicted"/>
<feature type="domain" description="HTH cro/C1-type" evidence="1">
    <location>
        <begin position="6"/>
        <end position="59"/>
    </location>
</feature>
<dbReference type="Gene3D" id="1.10.260.40">
    <property type="entry name" value="lambda repressor-like DNA-binding domains"/>
    <property type="match status" value="1"/>
</dbReference>
<dbReference type="eggNOG" id="COG1910">
    <property type="taxonomic scope" value="Bacteria"/>
</dbReference>
<dbReference type="AlphaFoldDB" id="C7M1T8"/>
<dbReference type="STRING" id="525909.Afer_1931"/>
<dbReference type="eggNOG" id="COG1476">
    <property type="taxonomic scope" value="Bacteria"/>
</dbReference>
<reference evidence="2 3" key="1">
    <citation type="journal article" date="2009" name="Stand. Genomic Sci.">
        <title>Complete genome sequence of Acidimicrobium ferrooxidans type strain (ICP).</title>
        <authorList>
            <person name="Clum A."/>
            <person name="Nolan M."/>
            <person name="Lang E."/>
            <person name="Glavina Del Rio T."/>
            <person name="Tice H."/>
            <person name="Copeland A."/>
            <person name="Cheng J.F."/>
            <person name="Lucas S."/>
            <person name="Chen F."/>
            <person name="Bruce D."/>
            <person name="Goodwin L."/>
            <person name="Pitluck S."/>
            <person name="Ivanova N."/>
            <person name="Mavrommatis K."/>
            <person name="Mikhailova N."/>
            <person name="Pati A."/>
            <person name="Chen A."/>
            <person name="Palaniappan K."/>
            <person name="Goker M."/>
            <person name="Spring S."/>
            <person name="Land M."/>
            <person name="Hauser L."/>
            <person name="Chang Y.J."/>
            <person name="Jeffries C.C."/>
            <person name="Chain P."/>
            <person name="Bristow J."/>
            <person name="Eisen J.A."/>
            <person name="Markowitz V."/>
            <person name="Hugenholtz P."/>
            <person name="Kyrpides N.C."/>
            <person name="Klenk H.P."/>
            <person name="Lapidus A."/>
        </authorList>
    </citation>
    <scope>NUCLEOTIDE SEQUENCE [LARGE SCALE GENOMIC DNA]</scope>
    <source>
        <strain evidence="3">DSM 10331 / JCM 15462 / NBRC 103882 / ICP</strain>
    </source>
</reference>
<dbReference type="Pfam" id="PF01381">
    <property type="entry name" value="HTH_3"/>
    <property type="match status" value="1"/>
</dbReference>
<dbReference type="KEGG" id="afo:Afer_1931"/>
<gene>
    <name evidence="2" type="ordered locus">Afer_1931</name>
</gene>
<dbReference type="Proteomes" id="UP000000771">
    <property type="component" value="Chromosome"/>
</dbReference>
<organism evidence="2 3">
    <name type="scientific">Acidimicrobium ferrooxidans (strain DSM 10331 / JCM 15462 / NBRC 103882 / ICP)</name>
    <dbReference type="NCBI Taxonomy" id="525909"/>
    <lineage>
        <taxon>Bacteria</taxon>
        <taxon>Bacillati</taxon>
        <taxon>Actinomycetota</taxon>
        <taxon>Acidimicrobiia</taxon>
        <taxon>Acidimicrobiales</taxon>
        <taxon>Acidimicrobiaceae</taxon>
        <taxon>Acidimicrobium</taxon>
    </lineage>
</organism>
<dbReference type="EMBL" id="CP001631">
    <property type="protein sequence ID" value="ACU54835.1"/>
    <property type="molecule type" value="Genomic_DNA"/>
</dbReference>
<accession>C7M1T8</accession>
<dbReference type="InterPro" id="IPR024370">
    <property type="entry name" value="PBP_domain"/>
</dbReference>
<dbReference type="PANTHER" id="PTHR38431:SF1">
    <property type="entry name" value="BLL2305 PROTEIN"/>
    <property type="match status" value="1"/>
</dbReference>
<dbReference type="Pfam" id="PF12727">
    <property type="entry name" value="PBP_like"/>
    <property type="match status" value="1"/>
</dbReference>